<feature type="region of interest" description="Disordered" evidence="1">
    <location>
        <begin position="138"/>
        <end position="164"/>
    </location>
</feature>
<feature type="compositionally biased region" description="Low complexity" evidence="1">
    <location>
        <begin position="36"/>
        <end position="61"/>
    </location>
</feature>
<sequence>MSFPNNNTNDPKVEHSQPIPIATNGHSRRRAGSMFSDSSPSSTSSDSSLNSPNSPLSPVVSIPNNMNGNQNKVPISPSTSPILSYFLSNSPTATFPFRRNINAVVVEDDETDSPTVTRHARSATIAGAWPGPVVAADRFVSPPQPPQQGVQTANQPGTSVADQHGRAAGLLRRLSLGAALKPQFGQYPPHHRGNSPPPNSPENDRRTSPTPMNGVARKTRRANTMAPGTPRPRRAPSPMGERILKGHFDGFN</sequence>
<reference evidence="2 3" key="1">
    <citation type="submission" date="2022-09" db="EMBL/GenBank/DDBJ databases">
        <authorList>
            <person name="Palmer J.M."/>
        </authorList>
    </citation>
    <scope>NUCLEOTIDE SEQUENCE [LARGE SCALE GENOMIC DNA]</scope>
    <source>
        <strain evidence="2 3">DSM 7382</strain>
    </source>
</reference>
<accession>A0AAW0FZ56</accession>
<evidence type="ECO:0000313" key="2">
    <source>
        <dbReference type="EMBL" id="KAK7682621.1"/>
    </source>
</evidence>
<comment type="caution">
    <text evidence="2">The sequence shown here is derived from an EMBL/GenBank/DDBJ whole genome shotgun (WGS) entry which is preliminary data.</text>
</comment>
<evidence type="ECO:0000256" key="1">
    <source>
        <dbReference type="SAM" id="MobiDB-lite"/>
    </source>
</evidence>
<feature type="compositionally biased region" description="Polar residues" evidence="1">
    <location>
        <begin position="62"/>
        <end position="75"/>
    </location>
</feature>
<evidence type="ECO:0000313" key="3">
    <source>
        <dbReference type="Proteomes" id="UP001385951"/>
    </source>
</evidence>
<protein>
    <submittedName>
        <fullName evidence="2">Uncharacterized protein</fullName>
    </submittedName>
</protein>
<organism evidence="2 3">
    <name type="scientific">Cerrena zonata</name>
    <dbReference type="NCBI Taxonomy" id="2478898"/>
    <lineage>
        <taxon>Eukaryota</taxon>
        <taxon>Fungi</taxon>
        <taxon>Dikarya</taxon>
        <taxon>Basidiomycota</taxon>
        <taxon>Agaricomycotina</taxon>
        <taxon>Agaricomycetes</taxon>
        <taxon>Polyporales</taxon>
        <taxon>Cerrenaceae</taxon>
        <taxon>Cerrena</taxon>
    </lineage>
</organism>
<gene>
    <name evidence="2" type="ORF">QCA50_014421</name>
</gene>
<keyword evidence="3" id="KW-1185">Reference proteome</keyword>
<feature type="region of interest" description="Disordered" evidence="1">
    <location>
        <begin position="1"/>
        <end position="75"/>
    </location>
</feature>
<feature type="compositionally biased region" description="Basic and acidic residues" evidence="1">
    <location>
        <begin position="242"/>
        <end position="252"/>
    </location>
</feature>
<feature type="compositionally biased region" description="Polar residues" evidence="1">
    <location>
        <begin position="149"/>
        <end position="161"/>
    </location>
</feature>
<name>A0AAW0FZ56_9APHY</name>
<dbReference type="Proteomes" id="UP001385951">
    <property type="component" value="Unassembled WGS sequence"/>
</dbReference>
<feature type="region of interest" description="Disordered" evidence="1">
    <location>
        <begin position="182"/>
        <end position="252"/>
    </location>
</feature>
<dbReference type="EMBL" id="JASBNA010000035">
    <property type="protein sequence ID" value="KAK7682621.1"/>
    <property type="molecule type" value="Genomic_DNA"/>
</dbReference>
<dbReference type="AlphaFoldDB" id="A0AAW0FZ56"/>
<proteinExistence type="predicted"/>
<feature type="compositionally biased region" description="Polar residues" evidence="1">
    <location>
        <begin position="1"/>
        <end position="10"/>
    </location>
</feature>